<dbReference type="InterPro" id="IPR004394">
    <property type="entry name" value="Iojap/RsfS/C7orf30"/>
</dbReference>
<dbReference type="NCBIfam" id="TIGR00090">
    <property type="entry name" value="rsfS_iojap_ybeB"/>
    <property type="match status" value="1"/>
</dbReference>
<protein>
    <recommendedName>
        <fullName evidence="2">Ribosomal silencing factor RsfS</fullName>
    </recommendedName>
</protein>
<comment type="function">
    <text evidence="2">Functions as a ribosomal silencing factor. Interacts with ribosomal protein uL14 (rplN), blocking formation of intersubunit bridge B8. Prevents association of the 30S and 50S ribosomal subunits and the formation of functional ribosomes, thus repressing translation.</text>
</comment>
<sequence length="166" mass="18091">MTASPEAINHAGIAARAAAEKFGEDVSVLDVTGRLPLADCFVLVTGDNERMVNAIVDEIEEKLGEAGVKPLMREGQRDGRWVLLDYGTIMVHVQRREERNYYDLDRLYRDCPTIEIEGVEQPDRGAWASAAGPVTDLDSGDVVDVLRAESVDDLPLAGPAPDADEI</sequence>
<dbReference type="Pfam" id="PF02410">
    <property type="entry name" value="RsfS"/>
    <property type="match status" value="1"/>
</dbReference>
<dbReference type="GO" id="GO:0043023">
    <property type="term" value="F:ribosomal large subunit binding"/>
    <property type="evidence" value="ECO:0007669"/>
    <property type="project" value="TreeGrafter"/>
</dbReference>
<accession>A0A3D4SY10</accession>
<comment type="similarity">
    <text evidence="1 2">Belongs to the Iojap/RsfS family.</text>
</comment>
<name>A0A3D4SY10_9CORY</name>
<keyword evidence="2" id="KW-0678">Repressor</keyword>
<dbReference type="AlphaFoldDB" id="A0A3D4SY10"/>
<gene>
    <name evidence="2 3" type="primary">rsfS</name>
    <name evidence="3" type="ORF">DIW82_01015</name>
</gene>
<comment type="subcellular location">
    <subcellularLocation>
        <location evidence="2">Cytoplasm</location>
    </subcellularLocation>
</comment>
<reference evidence="3 4" key="1">
    <citation type="journal article" date="2018" name="Nat. Biotechnol.">
        <title>A standardized bacterial taxonomy based on genome phylogeny substantially revises the tree of life.</title>
        <authorList>
            <person name="Parks D.H."/>
            <person name="Chuvochina M."/>
            <person name="Waite D.W."/>
            <person name="Rinke C."/>
            <person name="Skarshewski A."/>
            <person name="Chaumeil P.A."/>
            <person name="Hugenholtz P."/>
        </authorList>
    </citation>
    <scope>NUCLEOTIDE SEQUENCE [LARGE SCALE GENOMIC DNA]</scope>
    <source>
        <strain evidence="3">UBA11247</strain>
    </source>
</reference>
<dbReference type="STRING" id="863239.GCA_000213935_00741"/>
<evidence type="ECO:0000313" key="4">
    <source>
        <dbReference type="Proteomes" id="UP000261739"/>
    </source>
</evidence>
<dbReference type="GO" id="GO:0042256">
    <property type="term" value="P:cytosolic ribosome assembly"/>
    <property type="evidence" value="ECO:0007669"/>
    <property type="project" value="UniProtKB-UniRule"/>
</dbReference>
<dbReference type="GO" id="GO:0017148">
    <property type="term" value="P:negative regulation of translation"/>
    <property type="evidence" value="ECO:0007669"/>
    <property type="project" value="UniProtKB-UniRule"/>
</dbReference>
<comment type="subunit">
    <text evidence="2">Interacts with ribosomal protein uL14 (rplN).</text>
</comment>
<dbReference type="PANTHER" id="PTHR21043:SF0">
    <property type="entry name" value="MITOCHONDRIAL ASSEMBLY OF RIBOSOMAL LARGE SUBUNIT PROTEIN 1"/>
    <property type="match status" value="1"/>
</dbReference>
<dbReference type="EMBL" id="DQID01000023">
    <property type="protein sequence ID" value="HCT13400.1"/>
    <property type="molecule type" value="Genomic_DNA"/>
</dbReference>
<dbReference type="Gene3D" id="3.30.460.10">
    <property type="entry name" value="Beta Polymerase, domain 2"/>
    <property type="match status" value="1"/>
</dbReference>
<evidence type="ECO:0000256" key="1">
    <source>
        <dbReference type="ARBA" id="ARBA00010574"/>
    </source>
</evidence>
<dbReference type="Proteomes" id="UP000261739">
    <property type="component" value="Unassembled WGS sequence"/>
</dbReference>
<dbReference type="GO" id="GO:0005737">
    <property type="term" value="C:cytoplasm"/>
    <property type="evidence" value="ECO:0007669"/>
    <property type="project" value="UniProtKB-SubCell"/>
</dbReference>
<evidence type="ECO:0000313" key="3">
    <source>
        <dbReference type="EMBL" id="HCT13400.1"/>
    </source>
</evidence>
<comment type="caution">
    <text evidence="3">The sequence shown here is derived from an EMBL/GenBank/DDBJ whole genome shotgun (WGS) entry which is preliminary data.</text>
</comment>
<organism evidence="3 4">
    <name type="scientific">Corynebacterium nuruki</name>
    <dbReference type="NCBI Taxonomy" id="1032851"/>
    <lineage>
        <taxon>Bacteria</taxon>
        <taxon>Bacillati</taxon>
        <taxon>Actinomycetota</taxon>
        <taxon>Actinomycetes</taxon>
        <taxon>Mycobacteriales</taxon>
        <taxon>Corynebacteriaceae</taxon>
        <taxon>Corynebacterium</taxon>
    </lineage>
</organism>
<dbReference type="InterPro" id="IPR043519">
    <property type="entry name" value="NT_sf"/>
</dbReference>
<dbReference type="SUPFAM" id="SSF81301">
    <property type="entry name" value="Nucleotidyltransferase"/>
    <property type="match status" value="1"/>
</dbReference>
<dbReference type="HAMAP" id="MF_01477">
    <property type="entry name" value="Iojap_RsfS"/>
    <property type="match status" value="1"/>
</dbReference>
<proteinExistence type="inferred from homology"/>
<dbReference type="GO" id="GO:0090071">
    <property type="term" value="P:negative regulation of ribosome biogenesis"/>
    <property type="evidence" value="ECO:0007669"/>
    <property type="project" value="UniProtKB-UniRule"/>
</dbReference>
<dbReference type="RefSeq" id="WP_010121726.1">
    <property type="nucleotide sequence ID" value="NZ_DAITTW010000007.1"/>
</dbReference>
<dbReference type="PANTHER" id="PTHR21043">
    <property type="entry name" value="IOJAP SUPERFAMILY ORTHOLOG"/>
    <property type="match status" value="1"/>
</dbReference>
<evidence type="ECO:0000256" key="2">
    <source>
        <dbReference type="HAMAP-Rule" id="MF_01477"/>
    </source>
</evidence>
<keyword evidence="2" id="KW-0810">Translation regulation</keyword>
<keyword evidence="2" id="KW-0963">Cytoplasm</keyword>